<feature type="domain" description="DNA helicase DnaB-like N-terminal" evidence="5">
    <location>
        <begin position="4"/>
        <end position="73"/>
    </location>
</feature>
<evidence type="ECO:0000313" key="7">
    <source>
        <dbReference type="Proteomes" id="UP000281391"/>
    </source>
</evidence>
<evidence type="ECO:0000256" key="3">
    <source>
        <dbReference type="ARBA" id="ARBA00023125"/>
    </source>
</evidence>
<gene>
    <name evidence="6" type="ORF">NCTC11214_02175</name>
</gene>
<dbReference type="GO" id="GO:1990077">
    <property type="term" value="C:primosome complex"/>
    <property type="evidence" value="ECO:0007669"/>
    <property type="project" value="UniProtKB-KW"/>
</dbReference>
<keyword evidence="6" id="KW-0347">Helicase</keyword>
<evidence type="ECO:0000313" key="6">
    <source>
        <dbReference type="EMBL" id="VDZ56644.1"/>
    </source>
</evidence>
<feature type="region of interest" description="Disordered" evidence="4">
    <location>
        <begin position="77"/>
        <end position="96"/>
    </location>
</feature>
<sequence length="96" mass="10211">MTHEEAESAVIGGLLLDEAGPQTFDVLATLAPEAFSTRQYREMYQVIKQLAMSGGAVTPFVVADKLGDGYEANRGNGIKPSLGASRGEILRRNGEA</sequence>
<keyword evidence="2" id="KW-0235">DNA replication</keyword>
<protein>
    <submittedName>
        <fullName evidence="6">Replicative DNA helicase</fullName>
    </submittedName>
</protein>
<evidence type="ECO:0000256" key="4">
    <source>
        <dbReference type="SAM" id="MobiDB-lite"/>
    </source>
</evidence>
<evidence type="ECO:0000256" key="2">
    <source>
        <dbReference type="ARBA" id="ARBA00022705"/>
    </source>
</evidence>
<keyword evidence="6" id="KW-0547">Nucleotide-binding</keyword>
<dbReference type="AlphaFoldDB" id="A0A447KQN1"/>
<dbReference type="InterPro" id="IPR016136">
    <property type="entry name" value="DNA_helicase_N/primase_C"/>
</dbReference>
<proteinExistence type="predicted"/>
<keyword evidence="3" id="KW-0238">DNA-binding</keyword>
<dbReference type="InterPro" id="IPR007693">
    <property type="entry name" value="DNA_helicase_DnaB-like_N"/>
</dbReference>
<accession>A0A447KQN1</accession>
<dbReference type="InterPro" id="IPR036185">
    <property type="entry name" value="DNA_heli_DnaB-like_N_sf"/>
</dbReference>
<evidence type="ECO:0000256" key="1">
    <source>
        <dbReference type="ARBA" id="ARBA00022515"/>
    </source>
</evidence>
<keyword evidence="6" id="KW-0378">Hydrolase</keyword>
<dbReference type="GO" id="GO:0003678">
    <property type="term" value="F:DNA helicase activity"/>
    <property type="evidence" value="ECO:0007669"/>
    <property type="project" value="InterPro"/>
</dbReference>
<dbReference type="RefSeq" id="WP_241972079.1">
    <property type="nucleotide sequence ID" value="NZ_LR134117.1"/>
</dbReference>
<keyword evidence="1" id="KW-0639">Primosome</keyword>
<dbReference type="SUPFAM" id="SSF48024">
    <property type="entry name" value="N-terminal domain of DnaB helicase"/>
    <property type="match status" value="1"/>
</dbReference>
<dbReference type="GO" id="GO:0005524">
    <property type="term" value="F:ATP binding"/>
    <property type="evidence" value="ECO:0007669"/>
    <property type="project" value="InterPro"/>
</dbReference>
<dbReference type="Gene3D" id="1.10.860.10">
    <property type="entry name" value="DNAb Helicase, Chain A"/>
    <property type="match status" value="1"/>
</dbReference>
<dbReference type="KEGG" id="sof:NCTC11214_02175"/>
<reference evidence="6 7" key="1">
    <citation type="submission" date="2018-12" db="EMBL/GenBank/DDBJ databases">
        <authorList>
            <consortium name="Pathogen Informatics"/>
        </authorList>
    </citation>
    <scope>NUCLEOTIDE SEQUENCE [LARGE SCALE GENOMIC DNA]</scope>
    <source>
        <strain evidence="6 7">NCTC11214</strain>
    </source>
</reference>
<dbReference type="EMBL" id="LR134117">
    <property type="protein sequence ID" value="VDZ56644.1"/>
    <property type="molecule type" value="Genomic_DNA"/>
</dbReference>
<organism evidence="6 7">
    <name type="scientific">Serratia odorifera</name>
    <dbReference type="NCBI Taxonomy" id="618"/>
    <lineage>
        <taxon>Bacteria</taxon>
        <taxon>Pseudomonadati</taxon>
        <taxon>Pseudomonadota</taxon>
        <taxon>Gammaproteobacteria</taxon>
        <taxon>Enterobacterales</taxon>
        <taxon>Yersiniaceae</taxon>
        <taxon>Serratia</taxon>
    </lineage>
</organism>
<dbReference type="GO" id="GO:0006269">
    <property type="term" value="P:DNA replication, synthesis of primer"/>
    <property type="evidence" value="ECO:0007669"/>
    <property type="project" value="UniProtKB-KW"/>
</dbReference>
<evidence type="ECO:0000259" key="5">
    <source>
        <dbReference type="Pfam" id="PF00772"/>
    </source>
</evidence>
<name>A0A447KQN1_SEROD</name>
<dbReference type="Proteomes" id="UP000281391">
    <property type="component" value="Chromosome"/>
</dbReference>
<keyword evidence="6" id="KW-0067">ATP-binding</keyword>
<dbReference type="GO" id="GO:0003677">
    <property type="term" value="F:DNA binding"/>
    <property type="evidence" value="ECO:0007669"/>
    <property type="project" value="UniProtKB-KW"/>
</dbReference>
<dbReference type="Pfam" id="PF00772">
    <property type="entry name" value="DnaB"/>
    <property type="match status" value="1"/>
</dbReference>